<comment type="similarity">
    <text evidence="3 5">Belongs to the heme-copper respiratory oxidase family.</text>
</comment>
<dbReference type="SUPFAM" id="SSF81442">
    <property type="entry name" value="Cytochrome c oxidase subunit I-like"/>
    <property type="match status" value="1"/>
</dbReference>
<reference evidence="8" key="1">
    <citation type="submission" date="2021-02" db="EMBL/GenBank/DDBJ databases">
        <authorList>
            <person name="Nowell W R."/>
        </authorList>
    </citation>
    <scope>NUCLEOTIDE SEQUENCE</scope>
</reference>
<dbReference type="PRINTS" id="PR01165">
    <property type="entry name" value="CYCOXIDASEI"/>
</dbReference>
<dbReference type="PROSITE" id="PS50855">
    <property type="entry name" value="COX1"/>
    <property type="match status" value="1"/>
</dbReference>
<keyword evidence="6" id="KW-1133">Transmembrane helix</keyword>
<keyword evidence="5 6" id="KW-0472">Membrane</keyword>
<accession>A0A817RV71</accession>
<name>A0A817RV71_9BILA</name>
<dbReference type="Proteomes" id="UP000663833">
    <property type="component" value="Unassembled WGS sequence"/>
</dbReference>
<dbReference type="GO" id="GO:0005743">
    <property type="term" value="C:mitochondrial inner membrane"/>
    <property type="evidence" value="ECO:0007669"/>
    <property type="project" value="UniProtKB-SubCell"/>
</dbReference>
<dbReference type="EMBL" id="CAJNYD010000426">
    <property type="protein sequence ID" value="CAF3257938.1"/>
    <property type="molecule type" value="Genomic_DNA"/>
</dbReference>
<dbReference type="GO" id="GO:0046872">
    <property type="term" value="F:metal ion binding"/>
    <property type="evidence" value="ECO:0007669"/>
    <property type="project" value="UniProtKB-KW"/>
</dbReference>
<comment type="catalytic activity">
    <reaction evidence="5">
        <text>4 Fe(II)-[cytochrome c] + O2 + 8 H(+)(in) = 4 Fe(III)-[cytochrome c] + 2 H2O + 4 H(+)(out)</text>
        <dbReference type="Rhea" id="RHEA:11436"/>
        <dbReference type="Rhea" id="RHEA-COMP:10350"/>
        <dbReference type="Rhea" id="RHEA-COMP:14399"/>
        <dbReference type="ChEBI" id="CHEBI:15377"/>
        <dbReference type="ChEBI" id="CHEBI:15378"/>
        <dbReference type="ChEBI" id="CHEBI:15379"/>
        <dbReference type="ChEBI" id="CHEBI:29033"/>
        <dbReference type="ChEBI" id="CHEBI:29034"/>
        <dbReference type="EC" id="7.1.1.9"/>
    </reaction>
</comment>
<comment type="cofactor">
    <cofactor evidence="1">
        <name>heme</name>
        <dbReference type="ChEBI" id="CHEBI:30413"/>
    </cofactor>
</comment>
<evidence type="ECO:0000313" key="8">
    <source>
        <dbReference type="EMBL" id="CAF3257938.1"/>
    </source>
</evidence>
<feature type="transmembrane region" description="Helical" evidence="6">
    <location>
        <begin position="129"/>
        <end position="146"/>
    </location>
</feature>
<dbReference type="GO" id="GO:0006119">
    <property type="term" value="P:oxidative phosphorylation"/>
    <property type="evidence" value="ECO:0007669"/>
    <property type="project" value="UniProtKB-UniPathway"/>
</dbReference>
<feature type="non-terminal residue" evidence="8">
    <location>
        <position position="147"/>
    </location>
</feature>
<dbReference type="PANTHER" id="PTHR10422">
    <property type="entry name" value="CYTOCHROME C OXIDASE SUBUNIT 1"/>
    <property type="match status" value="1"/>
</dbReference>
<dbReference type="GO" id="GO:0004129">
    <property type="term" value="F:cytochrome-c oxidase activity"/>
    <property type="evidence" value="ECO:0007669"/>
    <property type="project" value="UniProtKB-EC"/>
</dbReference>
<keyword evidence="5" id="KW-0349">Heme</keyword>
<keyword evidence="5" id="KW-0496">Mitochondrion</keyword>
<keyword evidence="5" id="KW-0479">Metal-binding</keyword>
<evidence type="ECO:0000313" key="9">
    <source>
        <dbReference type="Proteomes" id="UP000663833"/>
    </source>
</evidence>
<gene>
    <name evidence="8" type="ORF">LUA448_LOCUS5219</name>
</gene>
<dbReference type="PANTHER" id="PTHR10422:SF18">
    <property type="entry name" value="CYTOCHROME C OXIDASE SUBUNIT 1"/>
    <property type="match status" value="1"/>
</dbReference>
<keyword evidence="5" id="KW-0249">Electron transport</keyword>
<comment type="function">
    <text evidence="5">Component of the cytochrome c oxidase, the last enzyme in the mitochondrial electron transport chain which drives oxidative phosphorylation. The respiratory chain contains 3 multisubunit complexes succinate dehydrogenase (complex II, CII), ubiquinol-cytochrome c oxidoreductase (cytochrome b-c1 complex, complex III, CIII) and cytochrome c oxidase (complex IV, CIV), that cooperate to transfer electrons derived from NADH and succinate to molecular oxygen, creating an electrochemical gradient over the inner membrane that drives transmembrane transport and the ATP synthase. Cytochrome c oxidase is the component of the respiratory chain that catalyzes the reduction of oxygen to water. Electrons originating from reduced cytochrome c in the intermembrane space (IMS) are transferred via the dinuclear copper A center (CU(A)) of subunit 2 and heme A of subunit 1 to the active site in subunit 1, a binuclear center (BNC) formed by heme A3 and copper B (CU(B)). The BNC reduces molecular oxygen to 2 water molecules using 4 electrons from cytochrome c in the IMS and 4 protons from the mitochondrial matrix.</text>
</comment>
<evidence type="ECO:0000256" key="2">
    <source>
        <dbReference type="ARBA" id="ARBA00004673"/>
    </source>
</evidence>
<evidence type="ECO:0000256" key="3">
    <source>
        <dbReference type="ARBA" id="ARBA00009578"/>
    </source>
</evidence>
<evidence type="ECO:0000259" key="7">
    <source>
        <dbReference type="PROSITE" id="PS50855"/>
    </source>
</evidence>
<keyword evidence="5" id="KW-0679">Respiratory chain</keyword>
<dbReference type="AlphaFoldDB" id="A0A817RV71"/>
<comment type="subcellular location">
    <subcellularLocation>
        <location evidence="5">Mitochondrion inner membrane</location>
        <topology evidence="5">Multi-pass membrane protein</topology>
    </subcellularLocation>
</comment>
<evidence type="ECO:0000256" key="1">
    <source>
        <dbReference type="ARBA" id="ARBA00001971"/>
    </source>
</evidence>
<keyword evidence="5" id="KW-0999">Mitochondrion inner membrane</keyword>
<keyword evidence="5" id="KW-0186">Copper</keyword>
<comment type="pathway">
    <text evidence="2 5">Energy metabolism; oxidative phosphorylation.</text>
</comment>
<sequence length="147" mass="16583">MSADTHDHGHDHEHHHKDTFVTKYIFSIDHKMIAKQYLLTGIVMGIIGVGMSLLFRMQLAWPEESFRIFNFLLGDKFAPDGVMSNDIYLALVTIHGTIMVFFVLTAGLSGTFSNLLIPLQIGARDMASGFLNIISYWIFFLSSVIML</sequence>
<proteinExistence type="inferred from homology"/>
<comment type="caution">
    <text evidence="8">The sequence shown here is derived from an EMBL/GenBank/DDBJ whole genome shotgun (WGS) entry which is preliminary data.</text>
</comment>
<evidence type="ECO:0000256" key="6">
    <source>
        <dbReference type="SAM" id="Phobius"/>
    </source>
</evidence>
<feature type="domain" description="Cytochrome oxidase subunit I profile" evidence="7">
    <location>
        <begin position="20"/>
        <end position="147"/>
    </location>
</feature>
<keyword evidence="5 6" id="KW-0812">Transmembrane</keyword>
<dbReference type="InterPro" id="IPR023616">
    <property type="entry name" value="Cyt_c_oxase-like_su1_dom"/>
</dbReference>
<dbReference type="GO" id="GO:0020037">
    <property type="term" value="F:heme binding"/>
    <property type="evidence" value="ECO:0007669"/>
    <property type="project" value="InterPro"/>
</dbReference>
<dbReference type="GO" id="GO:0022904">
    <property type="term" value="P:respiratory electron transport chain"/>
    <property type="evidence" value="ECO:0007669"/>
    <property type="project" value="TreeGrafter"/>
</dbReference>
<evidence type="ECO:0000256" key="4">
    <source>
        <dbReference type="ARBA" id="ARBA00015947"/>
    </source>
</evidence>
<feature type="transmembrane region" description="Helical" evidence="6">
    <location>
        <begin position="87"/>
        <end position="117"/>
    </location>
</feature>
<dbReference type="GO" id="GO:0015990">
    <property type="term" value="P:electron transport coupled proton transport"/>
    <property type="evidence" value="ECO:0007669"/>
    <property type="project" value="TreeGrafter"/>
</dbReference>
<dbReference type="InterPro" id="IPR036927">
    <property type="entry name" value="Cyt_c_oxase-like_su1_sf"/>
</dbReference>
<keyword evidence="5" id="KW-0408">Iron</keyword>
<dbReference type="InterPro" id="IPR000883">
    <property type="entry name" value="Cyt_C_Oxase_1"/>
</dbReference>
<dbReference type="Gene3D" id="1.20.210.10">
    <property type="entry name" value="Cytochrome c oxidase-like, subunit I domain"/>
    <property type="match status" value="1"/>
</dbReference>
<protein>
    <recommendedName>
        <fullName evidence="4 5">Cytochrome c oxidase subunit 1</fullName>
        <ecNumber evidence="5">7.1.1.9</ecNumber>
    </recommendedName>
</protein>
<keyword evidence="5" id="KW-0813">Transport</keyword>
<dbReference type="Pfam" id="PF00115">
    <property type="entry name" value="COX1"/>
    <property type="match status" value="1"/>
</dbReference>
<dbReference type="UniPathway" id="UPA00705"/>
<organism evidence="8 9">
    <name type="scientific">Rotaria socialis</name>
    <dbReference type="NCBI Taxonomy" id="392032"/>
    <lineage>
        <taxon>Eukaryota</taxon>
        <taxon>Metazoa</taxon>
        <taxon>Spiralia</taxon>
        <taxon>Gnathifera</taxon>
        <taxon>Rotifera</taxon>
        <taxon>Eurotatoria</taxon>
        <taxon>Bdelloidea</taxon>
        <taxon>Philodinida</taxon>
        <taxon>Philodinidae</taxon>
        <taxon>Rotaria</taxon>
    </lineage>
</organism>
<evidence type="ECO:0000256" key="5">
    <source>
        <dbReference type="RuleBase" id="RU000369"/>
    </source>
</evidence>
<dbReference type="EC" id="7.1.1.9" evidence="5"/>
<feature type="transmembrane region" description="Helical" evidence="6">
    <location>
        <begin position="37"/>
        <end position="55"/>
    </location>
</feature>